<dbReference type="EMBL" id="CP041356">
    <property type="protein sequence ID" value="QDK70532.1"/>
    <property type="molecule type" value="Genomic_DNA"/>
</dbReference>
<gene>
    <name evidence="1" type="ORF">FLP15_04275</name>
</gene>
<dbReference type="OrthoDB" id="9796845at2"/>
<protein>
    <submittedName>
        <fullName evidence="1">Nucleotidyltransferase domain-containing protein</fullName>
    </submittedName>
</protein>
<keyword evidence="2" id="KW-1185">Reference proteome</keyword>
<dbReference type="RefSeq" id="WP_142766134.1">
    <property type="nucleotide sequence ID" value="NZ_CP041356.1"/>
</dbReference>
<sequence>MIETIKKELNRIEQQEKIEILYACESGSRAWGYSSADSDYDVRFIYKRSKDWYLKLEKTRDNLDFPVNDELDLSGWDLDKTLLLLKKSNPSLMEWFNSPIIYYKNEQFFEEIKQLTDQYVSAEHQLHHYYHLAQSTFEDYLKTPKVKVKKYIYAIRPLLACMWIEQKHEIPPVSLDELIKVKISDLSAFSEIQKLLGRKKSGGEFDVEVQNVSLQAFIEEQLEHYENYIRKLPQIPKMAYSDLDQFFLKWIGE</sequence>
<proteinExistence type="predicted"/>
<keyword evidence="1" id="KW-0808">Transferase</keyword>
<dbReference type="AlphaFoldDB" id="A0A514Z7G6"/>
<dbReference type="PANTHER" id="PTHR34817">
    <property type="entry name" value="NUCLEOTIDYLTRANSFERASE"/>
    <property type="match status" value="1"/>
</dbReference>
<dbReference type="KEGG" id="lack:FLP15_04275"/>
<evidence type="ECO:0000313" key="2">
    <source>
        <dbReference type="Proteomes" id="UP000315128"/>
    </source>
</evidence>
<dbReference type="Proteomes" id="UP000315128">
    <property type="component" value="Chromosome"/>
</dbReference>
<dbReference type="InterPro" id="IPR018775">
    <property type="entry name" value="RlaP"/>
</dbReference>
<evidence type="ECO:0000313" key="1">
    <source>
        <dbReference type="EMBL" id="QDK70532.1"/>
    </source>
</evidence>
<dbReference type="Pfam" id="PF10127">
    <property type="entry name" value="RlaP"/>
    <property type="match status" value="1"/>
</dbReference>
<dbReference type="PANTHER" id="PTHR34817:SF2">
    <property type="entry name" value="NUCLEOTIDYLTRANSFERASE"/>
    <property type="match status" value="1"/>
</dbReference>
<name>A0A514Z7G6_9LACT</name>
<organism evidence="1 2">
    <name type="scientific">Lactococcus protaetiae</name>
    <dbReference type="NCBI Taxonomy" id="2592653"/>
    <lineage>
        <taxon>Bacteria</taxon>
        <taxon>Bacillati</taxon>
        <taxon>Bacillota</taxon>
        <taxon>Bacilli</taxon>
        <taxon>Lactobacillales</taxon>
        <taxon>Streptococcaceae</taxon>
        <taxon>Lactococcus</taxon>
    </lineage>
</organism>
<dbReference type="GO" id="GO:0016740">
    <property type="term" value="F:transferase activity"/>
    <property type="evidence" value="ECO:0007669"/>
    <property type="project" value="UniProtKB-KW"/>
</dbReference>
<reference evidence="1 2" key="1">
    <citation type="submission" date="2019-07" db="EMBL/GenBank/DDBJ databases">
        <title>Genome sequencing of KACC 19320.</title>
        <authorList>
            <person name="Heo J."/>
            <person name="Kim S.-J."/>
            <person name="Kim J.-S."/>
            <person name="Hong S.-B."/>
            <person name="Kwon S.-W."/>
        </authorList>
    </citation>
    <scope>NUCLEOTIDE SEQUENCE [LARGE SCALE GENOMIC DNA]</scope>
    <source>
        <strain evidence="1 2">KACC 19320</strain>
    </source>
</reference>
<accession>A0A514Z7G6</accession>